<name>A0A1M7Y3L6_9BACT</name>
<gene>
    <name evidence="2" type="ORF">SAMN02745220_01641</name>
</gene>
<reference evidence="2 3" key="1">
    <citation type="submission" date="2016-12" db="EMBL/GenBank/DDBJ databases">
        <authorList>
            <person name="Song W.-J."/>
            <person name="Kurnit D.M."/>
        </authorList>
    </citation>
    <scope>NUCLEOTIDE SEQUENCE [LARGE SCALE GENOMIC DNA]</scope>
    <source>
        <strain evidence="2 3">DSM 18488</strain>
    </source>
</reference>
<feature type="signal peptide" evidence="1">
    <location>
        <begin position="1"/>
        <end position="25"/>
    </location>
</feature>
<dbReference type="Proteomes" id="UP000184603">
    <property type="component" value="Unassembled WGS sequence"/>
</dbReference>
<evidence type="ECO:0008006" key="4">
    <source>
        <dbReference type="Google" id="ProtNLM"/>
    </source>
</evidence>
<keyword evidence="3" id="KW-1185">Reference proteome</keyword>
<dbReference type="EMBL" id="FRFE01000006">
    <property type="protein sequence ID" value="SHO46793.1"/>
    <property type="molecule type" value="Genomic_DNA"/>
</dbReference>
<dbReference type="STRING" id="1121416.SAMN02745220_01641"/>
<dbReference type="Gene3D" id="2.60.120.380">
    <property type="match status" value="1"/>
</dbReference>
<dbReference type="OrthoDB" id="964913at2"/>
<accession>A0A1M7Y3L6</accession>
<sequence>MTKRISCQSIIAVLFFTLVVSTGFAAGDISTEKVHFKKGTSSAVIKGSIKGYTTVDYLLGARKGQYMNVSMVTNNNANYFNIMAPGEKDVAFFIGSTSGNQYEGTLPANGEYTIRVYQMRSAARRNEVANYSLEISITNGKPSQQNASVPAESNDAKVAGTHYNATGNIPCKIEKGQPTGSCAFGVTREGNGSGIVTITRPDGRTRAIFFENGKAIGADTNQADPGEFNARKESDLNVITIGNERYEIPDAVISGG</sequence>
<proteinExistence type="predicted"/>
<evidence type="ECO:0000313" key="3">
    <source>
        <dbReference type="Proteomes" id="UP000184603"/>
    </source>
</evidence>
<evidence type="ECO:0000313" key="2">
    <source>
        <dbReference type="EMBL" id="SHO46793.1"/>
    </source>
</evidence>
<evidence type="ECO:0000256" key="1">
    <source>
        <dbReference type="SAM" id="SignalP"/>
    </source>
</evidence>
<keyword evidence="1" id="KW-0732">Signal</keyword>
<protein>
    <recommendedName>
        <fullName evidence="4">Inhibitor of g-type lysozyme</fullName>
    </recommendedName>
</protein>
<organism evidence="2 3">
    <name type="scientific">Desulfopila aestuarii DSM 18488</name>
    <dbReference type="NCBI Taxonomy" id="1121416"/>
    <lineage>
        <taxon>Bacteria</taxon>
        <taxon>Pseudomonadati</taxon>
        <taxon>Thermodesulfobacteriota</taxon>
        <taxon>Desulfobulbia</taxon>
        <taxon>Desulfobulbales</taxon>
        <taxon>Desulfocapsaceae</taxon>
        <taxon>Desulfopila</taxon>
    </lineage>
</organism>
<dbReference type="RefSeq" id="WP_073612958.1">
    <property type="nucleotide sequence ID" value="NZ_FRFE01000006.1"/>
</dbReference>
<dbReference type="AlphaFoldDB" id="A0A1M7Y3L6"/>
<feature type="chain" id="PRO_5012071084" description="Inhibitor of g-type lysozyme" evidence="1">
    <location>
        <begin position="26"/>
        <end position="256"/>
    </location>
</feature>